<dbReference type="PANTHER" id="PTHR23155">
    <property type="entry name" value="DISEASE RESISTANCE PROTEIN RP"/>
    <property type="match status" value="1"/>
</dbReference>
<evidence type="ECO:0000259" key="8">
    <source>
        <dbReference type="Pfam" id="PF18052"/>
    </source>
</evidence>
<dbReference type="InterPro" id="IPR027417">
    <property type="entry name" value="P-loop_NTPase"/>
</dbReference>
<dbReference type="EMBL" id="CM009756">
    <property type="protein sequence ID" value="PUZ45450.1"/>
    <property type="molecule type" value="Genomic_DNA"/>
</dbReference>
<reference evidence="11 12" key="1">
    <citation type="submission" date="2018-04" db="EMBL/GenBank/DDBJ databases">
        <title>WGS assembly of Panicum hallii var. hallii HAL2.</title>
        <authorList>
            <person name="Lovell J."/>
            <person name="Jenkins J."/>
            <person name="Lowry D."/>
            <person name="Mamidi S."/>
            <person name="Sreedasyam A."/>
            <person name="Weng X."/>
            <person name="Barry K."/>
            <person name="Bonette J."/>
            <person name="Campitelli B."/>
            <person name="Daum C."/>
            <person name="Gordon S."/>
            <person name="Gould B."/>
            <person name="Lipzen A."/>
            <person name="MacQueen A."/>
            <person name="Palacio-Mejia J."/>
            <person name="Plott C."/>
            <person name="Shakirov E."/>
            <person name="Shu S."/>
            <person name="Yoshinaga Y."/>
            <person name="Zane M."/>
            <person name="Rokhsar D."/>
            <person name="Grimwood J."/>
            <person name="Schmutz J."/>
            <person name="Juenger T."/>
        </authorList>
    </citation>
    <scope>NUCLEOTIDE SEQUENCE [LARGE SCALE GENOMIC DNA]</scope>
    <source>
        <strain evidence="12">cv. HAL2</strain>
    </source>
</reference>
<dbReference type="Proteomes" id="UP000244336">
    <property type="component" value="Chromosome 8"/>
</dbReference>
<dbReference type="InterPro" id="IPR055414">
    <property type="entry name" value="LRR_R13L4/SHOC2-like"/>
</dbReference>
<evidence type="ECO:0000313" key="11">
    <source>
        <dbReference type="EMBL" id="PUZ45450.1"/>
    </source>
</evidence>
<dbReference type="GO" id="GO:0009626">
    <property type="term" value="P:plant-type hypersensitive response"/>
    <property type="evidence" value="ECO:0007669"/>
    <property type="project" value="UniProtKB-ARBA"/>
</dbReference>
<evidence type="ECO:0000256" key="4">
    <source>
        <dbReference type="ARBA" id="ARBA00022741"/>
    </source>
</evidence>
<dbReference type="Pfam" id="PF23598">
    <property type="entry name" value="LRR_14"/>
    <property type="match status" value="1"/>
</dbReference>
<dbReference type="GO" id="GO:0042742">
    <property type="term" value="P:defense response to bacterium"/>
    <property type="evidence" value="ECO:0007669"/>
    <property type="project" value="UniProtKB-ARBA"/>
</dbReference>
<keyword evidence="6" id="KW-0175">Coiled coil</keyword>
<gene>
    <name evidence="11" type="ORF">GQ55_8G224300</name>
</gene>
<evidence type="ECO:0000313" key="12">
    <source>
        <dbReference type="Proteomes" id="UP000244336"/>
    </source>
</evidence>
<dbReference type="AlphaFoldDB" id="A0A2T7CQ32"/>
<organism evidence="11 12">
    <name type="scientific">Panicum hallii var. hallii</name>
    <dbReference type="NCBI Taxonomy" id="1504633"/>
    <lineage>
        <taxon>Eukaryota</taxon>
        <taxon>Viridiplantae</taxon>
        <taxon>Streptophyta</taxon>
        <taxon>Embryophyta</taxon>
        <taxon>Tracheophyta</taxon>
        <taxon>Spermatophyta</taxon>
        <taxon>Magnoliopsida</taxon>
        <taxon>Liliopsida</taxon>
        <taxon>Poales</taxon>
        <taxon>Poaceae</taxon>
        <taxon>PACMAD clade</taxon>
        <taxon>Panicoideae</taxon>
        <taxon>Panicodae</taxon>
        <taxon>Paniceae</taxon>
        <taxon>Panicinae</taxon>
        <taxon>Panicum</taxon>
        <taxon>Panicum sect. Panicum</taxon>
    </lineage>
</organism>
<dbReference type="Gene3D" id="1.10.10.10">
    <property type="entry name" value="Winged helix-like DNA-binding domain superfamily/Winged helix DNA-binding domain"/>
    <property type="match status" value="1"/>
</dbReference>
<dbReference type="InterPro" id="IPR044974">
    <property type="entry name" value="Disease_R_plants"/>
</dbReference>
<dbReference type="InterPro" id="IPR042197">
    <property type="entry name" value="Apaf_helical"/>
</dbReference>
<feature type="domain" description="Disease resistance R13L4/SHOC-2-like LRR" evidence="10">
    <location>
        <begin position="552"/>
        <end position="934"/>
    </location>
</feature>
<dbReference type="Gramene" id="PUZ45450">
    <property type="protein sequence ID" value="PUZ45450"/>
    <property type="gene ID" value="GQ55_8G224300"/>
</dbReference>
<keyword evidence="2" id="KW-0433">Leucine-rich repeat</keyword>
<dbReference type="Gene3D" id="3.40.50.300">
    <property type="entry name" value="P-loop containing nucleotide triphosphate hydrolases"/>
    <property type="match status" value="1"/>
</dbReference>
<evidence type="ECO:0000259" key="10">
    <source>
        <dbReference type="Pfam" id="PF23598"/>
    </source>
</evidence>
<keyword evidence="5" id="KW-0611">Plant defense</keyword>
<dbReference type="PANTHER" id="PTHR23155:SF1181">
    <property type="entry name" value="OS08G0170200 PROTEIN"/>
    <property type="match status" value="1"/>
</dbReference>
<dbReference type="Pfam" id="PF00931">
    <property type="entry name" value="NB-ARC"/>
    <property type="match status" value="1"/>
</dbReference>
<comment type="similarity">
    <text evidence="1">Belongs to the disease resistance NB-LRR family.</text>
</comment>
<keyword evidence="12" id="KW-1185">Reference proteome</keyword>
<dbReference type="STRING" id="1504633.A0A2T7CQ32"/>
<feature type="domain" description="NB-ARC" evidence="7">
    <location>
        <begin position="195"/>
        <end position="334"/>
    </location>
</feature>
<dbReference type="PRINTS" id="PR00364">
    <property type="entry name" value="DISEASERSIST"/>
</dbReference>
<evidence type="ECO:0000259" key="9">
    <source>
        <dbReference type="Pfam" id="PF23559"/>
    </source>
</evidence>
<proteinExistence type="inferred from homology"/>
<accession>A0A2T7CQ32</accession>
<dbReference type="CDD" id="cd14798">
    <property type="entry name" value="RX-CC_like"/>
    <property type="match status" value="1"/>
</dbReference>
<dbReference type="FunFam" id="1.10.10.10:FF:000322">
    <property type="entry name" value="Probable disease resistance protein At1g63360"/>
    <property type="match status" value="1"/>
</dbReference>
<keyword evidence="4" id="KW-0547">Nucleotide-binding</keyword>
<dbReference type="SUPFAM" id="SSF52047">
    <property type="entry name" value="RNI-like"/>
    <property type="match status" value="1"/>
</dbReference>
<dbReference type="Pfam" id="PF23559">
    <property type="entry name" value="WHD_DRP"/>
    <property type="match status" value="1"/>
</dbReference>
<dbReference type="InterPro" id="IPR041118">
    <property type="entry name" value="Rx_N"/>
</dbReference>
<evidence type="ECO:0008006" key="13">
    <source>
        <dbReference type="Google" id="ProtNLM"/>
    </source>
</evidence>
<evidence type="ECO:0000256" key="5">
    <source>
        <dbReference type="ARBA" id="ARBA00022821"/>
    </source>
</evidence>
<evidence type="ECO:0000256" key="1">
    <source>
        <dbReference type="ARBA" id="ARBA00008894"/>
    </source>
</evidence>
<dbReference type="Pfam" id="PF18052">
    <property type="entry name" value="Rx_N"/>
    <property type="match status" value="1"/>
</dbReference>
<keyword evidence="3" id="KW-0677">Repeat</keyword>
<evidence type="ECO:0000256" key="6">
    <source>
        <dbReference type="ARBA" id="ARBA00023054"/>
    </source>
</evidence>
<dbReference type="Gene3D" id="3.80.10.10">
    <property type="entry name" value="Ribonuclease Inhibitor"/>
    <property type="match status" value="1"/>
</dbReference>
<feature type="domain" description="Disease resistance N-terminal" evidence="8">
    <location>
        <begin position="7"/>
        <end position="91"/>
    </location>
</feature>
<dbReference type="OrthoDB" id="599337at2759"/>
<dbReference type="Gene3D" id="1.10.8.430">
    <property type="entry name" value="Helical domain of apoptotic protease-activating factors"/>
    <property type="match status" value="1"/>
</dbReference>
<dbReference type="InterPro" id="IPR038005">
    <property type="entry name" value="RX-like_CC"/>
</dbReference>
<evidence type="ECO:0000256" key="3">
    <source>
        <dbReference type="ARBA" id="ARBA00022737"/>
    </source>
</evidence>
<evidence type="ECO:0000259" key="7">
    <source>
        <dbReference type="Pfam" id="PF00931"/>
    </source>
</evidence>
<dbReference type="Gene3D" id="1.20.5.4130">
    <property type="match status" value="1"/>
</dbReference>
<feature type="domain" description="Disease resistance protein winged helix" evidence="9">
    <location>
        <begin position="431"/>
        <end position="505"/>
    </location>
</feature>
<protein>
    <recommendedName>
        <fullName evidence="13">NB-ARC domain-containing protein</fullName>
    </recommendedName>
</protein>
<dbReference type="FunFam" id="3.40.50.300:FF:001091">
    <property type="entry name" value="Probable disease resistance protein At1g61300"/>
    <property type="match status" value="1"/>
</dbReference>
<dbReference type="SUPFAM" id="SSF52540">
    <property type="entry name" value="P-loop containing nucleoside triphosphate hydrolases"/>
    <property type="match status" value="1"/>
</dbReference>
<dbReference type="InterPro" id="IPR032675">
    <property type="entry name" value="LRR_dom_sf"/>
</dbReference>
<dbReference type="InterPro" id="IPR036388">
    <property type="entry name" value="WH-like_DNA-bd_sf"/>
</dbReference>
<evidence type="ECO:0000256" key="2">
    <source>
        <dbReference type="ARBA" id="ARBA00022614"/>
    </source>
</evidence>
<dbReference type="InterPro" id="IPR002182">
    <property type="entry name" value="NB-ARC"/>
</dbReference>
<dbReference type="GO" id="GO:0043531">
    <property type="term" value="F:ADP binding"/>
    <property type="evidence" value="ECO:0007669"/>
    <property type="project" value="InterPro"/>
</dbReference>
<sequence>MELGTAAIGSLLPKLVELLKQEHDLHKGARKKIRSLSRELESMLAVLRKVGEVPPDQLQELVKLWARDVRELSYDMEDIVDTFLVRVDDGPEPADTHNLRRRLRKKMATIFRRCKHQRKIAGAIRDMDRRVEEVAARRDRYTVDSVIAKLASPVAVDPRLQALYKKTAELVGIEKQNEELVKILSLGDDAHAPDERMKIVSIVGFGGLGKTTLSKAVYDKHKPAFDCGAFVPVGRNPDMKKVLRDILIDFEYMNPNVMILDERQLINELRRLTENKRCLFVIDDIWDKKSWELIQCALQHSNYRSRVVVTTRIFEVATHIGDIYKMQPLSRDDSEILLYSRITDGEDRFLDSLSTEACDKILKKCGGVPLAIITIASLLASKTREDWSKVYNSIGFGDRGNDIVENTRKILSFSYYDLPSHLKACLLYLSLFREEYGIEKNLLIWKWIAEGFIQNEQATTEIELFELGEGYFNELINRSMIQPMELEDSSYVYGCRVHDMVLDLVRALSSEEKFATILDSDGQQKLVGSNARRFAVHGRNVDPQLVDMGLEKVRSFSATQCGNVNVVTSCFQVVRVLTLEDCSVGEACGKHRLQHVGNLHHLRYLGIWNTRIDELPKEVGNLKFLQTLNLSGTGMQQLPECVGMLKQLLCLRINDSITVPAGLIGNLTSLQELKLWPADDVSTRQFVKELGKLRELRILRCTIHVRDESMERDLVESLANLHKIRTLCVLGSALARGITGEEACFVPPRCLGQLCLECFRFSGLPVWINPSLLQNLTHLDVAVHVVQEQDMETLGRLPELCYLKLNSDHTRLVSIRKQATGDLRRCFRKLRFFVAPSSFVRFDLHGCKRDPSMAHSIMMPSLESLVFCVHVQFLKDMDIQPGFGNLIGFEEVASTSLRRVTATIQCEDATAEEVEEVKAALAHAADLHPNRPTLRTEMENQHKMLSTGREKKADCNS</sequence>
<name>A0A2T7CQ32_9POAL</name>
<dbReference type="GO" id="GO:0002758">
    <property type="term" value="P:innate immune response-activating signaling pathway"/>
    <property type="evidence" value="ECO:0007669"/>
    <property type="project" value="UniProtKB-ARBA"/>
</dbReference>
<dbReference type="InterPro" id="IPR058922">
    <property type="entry name" value="WHD_DRP"/>
</dbReference>